<gene>
    <name evidence="3" type="ORF">BE221DRAFT_195654</name>
    <name evidence="4" type="ORF">BE221DRAFT_195787</name>
</gene>
<dbReference type="InterPro" id="IPR021869">
    <property type="entry name" value="RNase_Zc3h12_NYN"/>
</dbReference>
<feature type="region of interest" description="Disordered" evidence="1">
    <location>
        <begin position="1"/>
        <end position="37"/>
    </location>
</feature>
<dbReference type="Proteomes" id="UP000195557">
    <property type="component" value="Unassembled WGS sequence"/>
</dbReference>
<dbReference type="Pfam" id="PF11977">
    <property type="entry name" value="RNase_Zc3h12a"/>
    <property type="match status" value="1"/>
</dbReference>
<dbReference type="AlphaFoldDB" id="A0A1Y5I0V2"/>
<dbReference type="Gene3D" id="3.40.50.11980">
    <property type="match status" value="1"/>
</dbReference>
<feature type="region of interest" description="Disordered" evidence="1">
    <location>
        <begin position="231"/>
        <end position="261"/>
    </location>
</feature>
<feature type="region of interest" description="Disordered" evidence="1">
    <location>
        <begin position="268"/>
        <end position="287"/>
    </location>
</feature>
<accession>A0A1Y5I0V2</accession>
<feature type="compositionally biased region" description="Basic residues" evidence="1">
    <location>
        <begin position="268"/>
        <end position="280"/>
    </location>
</feature>
<evidence type="ECO:0000259" key="2">
    <source>
        <dbReference type="Pfam" id="PF11977"/>
    </source>
</evidence>
<organism evidence="3">
    <name type="scientific">Ostreococcus tauri</name>
    <name type="common">Marine green alga</name>
    <dbReference type="NCBI Taxonomy" id="70448"/>
    <lineage>
        <taxon>Eukaryota</taxon>
        <taxon>Viridiplantae</taxon>
        <taxon>Chlorophyta</taxon>
        <taxon>Mamiellophyceae</taxon>
        <taxon>Mamiellales</taxon>
        <taxon>Bathycoccaceae</taxon>
        <taxon>Ostreococcus</taxon>
    </lineage>
</organism>
<protein>
    <submittedName>
        <fullName evidence="3">Zc3h12a-like ribonuclease NYN domain-domain-containing protein</fullName>
    </submittedName>
</protein>
<feature type="domain" description="RNase NYN" evidence="2">
    <location>
        <begin position="45"/>
        <end position="204"/>
    </location>
</feature>
<dbReference type="EMBL" id="KZ155833">
    <property type="protein sequence ID" value="OUS43182.1"/>
    <property type="molecule type" value="Genomic_DNA"/>
</dbReference>
<name>A0A1Y5I0V2_OSTTA</name>
<evidence type="ECO:0000313" key="4">
    <source>
        <dbReference type="EMBL" id="OUS43182.1"/>
    </source>
</evidence>
<dbReference type="EMBL" id="KZ155834">
    <property type="protein sequence ID" value="OUS43171.1"/>
    <property type="molecule type" value="Genomic_DNA"/>
</dbReference>
<reference evidence="3" key="1">
    <citation type="submission" date="2017-04" db="EMBL/GenBank/DDBJ databases">
        <title>Population genomics of picophytoplankton unveils novel chromosome hypervariability.</title>
        <authorList>
            <consortium name="DOE Joint Genome Institute"/>
            <person name="Blanc-Mathieu R."/>
            <person name="Krasovec M."/>
            <person name="Hebrard M."/>
            <person name="Yau S."/>
            <person name="Desgranges E."/>
            <person name="Martin J."/>
            <person name="Schackwitz W."/>
            <person name="Kuo A."/>
            <person name="Salin G."/>
            <person name="Donnadieu C."/>
            <person name="Desdevises Y."/>
            <person name="Sanchez-Ferandin S."/>
            <person name="Moreau H."/>
            <person name="Rivals E."/>
            <person name="Grigoriev I.V."/>
            <person name="Grimsley N."/>
            <person name="Eyre-Walker A."/>
            <person name="Piganeau G."/>
        </authorList>
    </citation>
    <scope>NUCLEOTIDE SEQUENCE [LARGE SCALE GENOMIC DNA]</scope>
    <source>
        <strain evidence="3">RCC 1115</strain>
    </source>
</reference>
<evidence type="ECO:0000256" key="1">
    <source>
        <dbReference type="SAM" id="MobiDB-lite"/>
    </source>
</evidence>
<sequence>MASSASPGRASTATTTATTTPRAGGRARGTAARGTAATGAASTARRLVVVDGANVAWGYAAALRAAYGSASKQPLSRGVVEAVARCERAGFEVVCFVPRTYVEGALHGLADGGDLNVVVARHVVYLGGGVWRNERLRELVERGRVRCVERKGNRGADDLACIAYAFAEDAEYVVSNDRYNDHRSSEGSAIRQYLKRSLRDYEFTFGSDADEVRRAAGDASTVGVGSFHLPSPPAGEGTEWDAKTHAPGSSRPWACGPKDGIWGARPRTKKRRAFGKAARTRRPEPSETDMGFPFWAVDDEALPCVFSPSCNF</sequence>
<evidence type="ECO:0000313" key="3">
    <source>
        <dbReference type="EMBL" id="OUS43171.1"/>
    </source>
</evidence>
<proteinExistence type="predicted"/>